<accession>A0A3E2VSP9</accession>
<feature type="coiled-coil region" evidence="4">
    <location>
        <begin position="64"/>
        <end position="91"/>
    </location>
</feature>
<keyword evidence="5" id="KW-1133">Transmembrane helix</keyword>
<evidence type="ECO:0000313" key="8">
    <source>
        <dbReference type="Proteomes" id="UP000260025"/>
    </source>
</evidence>
<dbReference type="InterPro" id="IPR047057">
    <property type="entry name" value="MerR_fam"/>
</dbReference>
<sequence>MRIQEIADITGLSKKAINLYEKKGMLQVFRDDSGYRCYTQEHVRILMQIKILRRMDVSLADISHLLQEKNLQLLDTQKEQLEKKLAQCELQNFYMQRIAELLEENDTELLQSVDQEMEEAWEDVQEPQPNKRSVSSFIVVEVMLATFLLDNENMLYVVIGVVLLVHVFYVIGKASPYLESPLDYLLYIGGRKVRSLFDERRKHDETDCSE</sequence>
<dbReference type="PANTHER" id="PTHR30204">
    <property type="entry name" value="REDOX-CYCLING DRUG-SENSING TRANSCRIPTIONAL ACTIVATOR SOXR"/>
    <property type="match status" value="1"/>
</dbReference>
<evidence type="ECO:0000256" key="3">
    <source>
        <dbReference type="ARBA" id="ARBA00023163"/>
    </source>
</evidence>
<organism evidence="7 8">
    <name type="scientific">Clostridium innocuum</name>
    <dbReference type="NCBI Taxonomy" id="1522"/>
    <lineage>
        <taxon>Bacteria</taxon>
        <taxon>Bacillati</taxon>
        <taxon>Bacillota</taxon>
        <taxon>Clostridia</taxon>
        <taxon>Eubacteriales</taxon>
        <taxon>Clostridiaceae</taxon>
        <taxon>Clostridium</taxon>
    </lineage>
</organism>
<dbReference type="Gene3D" id="1.10.1660.10">
    <property type="match status" value="1"/>
</dbReference>
<evidence type="ECO:0000313" key="7">
    <source>
        <dbReference type="EMBL" id="RGC13828.1"/>
    </source>
</evidence>
<dbReference type="OrthoDB" id="9791488at2"/>
<dbReference type="EMBL" id="QVEV01000027">
    <property type="protein sequence ID" value="RGC13828.1"/>
    <property type="molecule type" value="Genomic_DNA"/>
</dbReference>
<protein>
    <submittedName>
        <fullName evidence="7">MerR family transcriptional regulator</fullName>
    </submittedName>
</protein>
<evidence type="ECO:0000256" key="4">
    <source>
        <dbReference type="SAM" id="Coils"/>
    </source>
</evidence>
<dbReference type="InterPro" id="IPR000551">
    <property type="entry name" value="MerR-type_HTH_dom"/>
</dbReference>
<gene>
    <name evidence="7" type="ORF">DXA38_15760</name>
</gene>
<keyword evidence="5" id="KW-0472">Membrane</keyword>
<dbReference type="GO" id="GO:0003700">
    <property type="term" value="F:DNA-binding transcription factor activity"/>
    <property type="evidence" value="ECO:0007669"/>
    <property type="project" value="InterPro"/>
</dbReference>
<dbReference type="Pfam" id="PF13411">
    <property type="entry name" value="MerR_1"/>
    <property type="match status" value="1"/>
</dbReference>
<evidence type="ECO:0000256" key="1">
    <source>
        <dbReference type="ARBA" id="ARBA00023015"/>
    </source>
</evidence>
<dbReference type="SUPFAM" id="SSF46955">
    <property type="entry name" value="Putative DNA-binding domain"/>
    <property type="match status" value="1"/>
</dbReference>
<keyword evidence="5" id="KW-0812">Transmembrane</keyword>
<dbReference type="PANTHER" id="PTHR30204:SF94">
    <property type="entry name" value="HEAVY METAL-DEPENDENT TRANSCRIPTIONAL REGULATOR HI_0293-RELATED"/>
    <property type="match status" value="1"/>
</dbReference>
<reference evidence="7 8" key="1">
    <citation type="submission" date="2018-08" db="EMBL/GenBank/DDBJ databases">
        <title>A genome reference for cultivated species of the human gut microbiota.</title>
        <authorList>
            <person name="Zou Y."/>
            <person name="Xue W."/>
            <person name="Luo G."/>
        </authorList>
    </citation>
    <scope>NUCLEOTIDE SEQUENCE [LARGE SCALE GENOMIC DNA]</scope>
    <source>
        <strain evidence="7 8">OF01-2LB</strain>
    </source>
</reference>
<evidence type="ECO:0000259" key="6">
    <source>
        <dbReference type="PROSITE" id="PS50937"/>
    </source>
</evidence>
<dbReference type="CDD" id="cd00592">
    <property type="entry name" value="HTH_MerR-like"/>
    <property type="match status" value="1"/>
</dbReference>
<proteinExistence type="predicted"/>
<feature type="transmembrane region" description="Helical" evidence="5">
    <location>
        <begin position="155"/>
        <end position="172"/>
    </location>
</feature>
<keyword evidence="3" id="KW-0804">Transcription</keyword>
<dbReference type="AlphaFoldDB" id="A0A3E2VSP9"/>
<dbReference type="Proteomes" id="UP000260025">
    <property type="component" value="Unassembled WGS sequence"/>
</dbReference>
<comment type="caution">
    <text evidence="7">The sequence shown here is derived from an EMBL/GenBank/DDBJ whole genome shotgun (WGS) entry which is preliminary data.</text>
</comment>
<name>A0A3E2VSP9_CLOIN</name>
<dbReference type="PROSITE" id="PS50937">
    <property type="entry name" value="HTH_MERR_2"/>
    <property type="match status" value="1"/>
</dbReference>
<evidence type="ECO:0000256" key="2">
    <source>
        <dbReference type="ARBA" id="ARBA00023125"/>
    </source>
</evidence>
<keyword evidence="1" id="KW-0805">Transcription regulation</keyword>
<dbReference type="GO" id="GO:0003677">
    <property type="term" value="F:DNA binding"/>
    <property type="evidence" value="ECO:0007669"/>
    <property type="project" value="UniProtKB-KW"/>
</dbReference>
<keyword evidence="4" id="KW-0175">Coiled coil</keyword>
<keyword evidence="2" id="KW-0238">DNA-binding</keyword>
<dbReference type="SMART" id="SM00422">
    <property type="entry name" value="HTH_MERR"/>
    <property type="match status" value="1"/>
</dbReference>
<feature type="domain" description="HTH merR-type" evidence="6">
    <location>
        <begin position="1"/>
        <end position="68"/>
    </location>
</feature>
<dbReference type="InterPro" id="IPR009061">
    <property type="entry name" value="DNA-bd_dom_put_sf"/>
</dbReference>
<evidence type="ECO:0000256" key="5">
    <source>
        <dbReference type="SAM" id="Phobius"/>
    </source>
</evidence>
<dbReference type="RefSeq" id="WP_117444006.1">
    <property type="nucleotide sequence ID" value="NZ_JAJFEN010000041.1"/>
</dbReference>